<evidence type="ECO:0000313" key="4">
    <source>
        <dbReference type="EMBL" id="MBR1369057.1"/>
    </source>
</evidence>
<dbReference type="InterPro" id="IPR050595">
    <property type="entry name" value="Bact_response_regulator"/>
</dbReference>
<evidence type="ECO:0000256" key="1">
    <source>
        <dbReference type="ARBA" id="ARBA00022553"/>
    </source>
</evidence>
<sequence>MTTGEKRLRFFIVEDNAIIAFDLERRVETLGHIVVGSADTAETAIRGILETLPDCVLMDIRLKGDGDGIMVAEEIQKTTPRPIAFLTAYSDKGMIKQAEATAPVACMIKPVRDHDLQQLISLLRSG</sequence>
<dbReference type="OrthoDB" id="2830at2157"/>
<dbReference type="AlphaFoldDB" id="A0A8J8B6V8"/>
<dbReference type="Gene3D" id="3.40.50.2300">
    <property type="match status" value="1"/>
</dbReference>
<dbReference type="Proteomes" id="UP000730161">
    <property type="component" value="Unassembled WGS sequence"/>
</dbReference>
<dbReference type="InterPro" id="IPR001789">
    <property type="entry name" value="Sig_transdc_resp-reg_receiver"/>
</dbReference>
<accession>A0A8J8B6V8</accession>
<keyword evidence="1 2" id="KW-0597">Phosphoprotein</keyword>
<dbReference type="GO" id="GO:0000160">
    <property type="term" value="P:phosphorelay signal transduction system"/>
    <property type="evidence" value="ECO:0007669"/>
    <property type="project" value="InterPro"/>
</dbReference>
<dbReference type="SMART" id="SM00448">
    <property type="entry name" value="REC"/>
    <property type="match status" value="1"/>
</dbReference>
<evidence type="ECO:0000313" key="5">
    <source>
        <dbReference type="Proteomes" id="UP000730161"/>
    </source>
</evidence>
<comment type="caution">
    <text evidence="4">The sequence shown here is derived from an EMBL/GenBank/DDBJ whole genome shotgun (WGS) entry which is preliminary data.</text>
</comment>
<name>A0A8J8B6V8_9EURY</name>
<feature type="modified residue" description="4-aspartylphosphate" evidence="2">
    <location>
        <position position="59"/>
    </location>
</feature>
<evidence type="ECO:0000256" key="2">
    <source>
        <dbReference type="PROSITE-ProRule" id="PRU00169"/>
    </source>
</evidence>
<dbReference type="PROSITE" id="PS50110">
    <property type="entry name" value="RESPONSE_REGULATORY"/>
    <property type="match status" value="1"/>
</dbReference>
<dbReference type="SUPFAM" id="SSF52172">
    <property type="entry name" value="CheY-like"/>
    <property type="match status" value="1"/>
</dbReference>
<dbReference type="Pfam" id="PF00072">
    <property type="entry name" value="Response_reg"/>
    <property type="match status" value="1"/>
</dbReference>
<keyword evidence="5" id="KW-1185">Reference proteome</keyword>
<protein>
    <recommendedName>
        <fullName evidence="3">Response regulatory domain-containing protein</fullName>
    </recommendedName>
</protein>
<proteinExistence type="predicted"/>
<dbReference type="PANTHER" id="PTHR44591:SF3">
    <property type="entry name" value="RESPONSE REGULATORY DOMAIN-CONTAINING PROTEIN"/>
    <property type="match status" value="1"/>
</dbReference>
<evidence type="ECO:0000259" key="3">
    <source>
        <dbReference type="PROSITE" id="PS50110"/>
    </source>
</evidence>
<dbReference type="PANTHER" id="PTHR44591">
    <property type="entry name" value="STRESS RESPONSE REGULATOR PROTEIN 1"/>
    <property type="match status" value="1"/>
</dbReference>
<dbReference type="RefSeq" id="WP_211530729.1">
    <property type="nucleotide sequence ID" value="NZ_JWHL01000007.1"/>
</dbReference>
<dbReference type="EMBL" id="JWHL01000007">
    <property type="protein sequence ID" value="MBR1369057.1"/>
    <property type="molecule type" value="Genomic_DNA"/>
</dbReference>
<organism evidence="4 5">
    <name type="scientific">Methanocalculus chunghsingensis</name>
    <dbReference type="NCBI Taxonomy" id="156457"/>
    <lineage>
        <taxon>Archaea</taxon>
        <taxon>Methanobacteriati</taxon>
        <taxon>Methanobacteriota</taxon>
        <taxon>Stenosarchaea group</taxon>
        <taxon>Methanomicrobia</taxon>
        <taxon>Methanomicrobiales</taxon>
        <taxon>Methanocalculaceae</taxon>
        <taxon>Methanocalculus</taxon>
    </lineage>
</organism>
<dbReference type="InterPro" id="IPR011006">
    <property type="entry name" value="CheY-like_superfamily"/>
</dbReference>
<reference evidence="4" key="1">
    <citation type="submission" date="2014-12" db="EMBL/GenBank/DDBJ databases">
        <authorList>
            <person name="Huang H.-H."/>
            <person name="Chen S.-C."/>
            <person name="Lai M.-C."/>
        </authorList>
    </citation>
    <scope>NUCLEOTIDE SEQUENCE</scope>
    <source>
        <strain evidence="4">K1F9705b</strain>
    </source>
</reference>
<gene>
    <name evidence="4" type="ORF">RJ53_05895</name>
</gene>
<feature type="domain" description="Response regulatory" evidence="3">
    <location>
        <begin position="9"/>
        <end position="124"/>
    </location>
</feature>